<dbReference type="Proteomes" id="UP000379480">
    <property type="component" value="Unassembled WGS sequence"/>
</dbReference>
<evidence type="ECO:0000313" key="2">
    <source>
        <dbReference type="Proteomes" id="UP000379480"/>
    </source>
</evidence>
<proteinExistence type="predicted"/>
<gene>
    <name evidence="1" type="ORF">PS723_06479</name>
</gene>
<protein>
    <submittedName>
        <fullName evidence="1">Uncharacterized protein</fullName>
    </submittedName>
</protein>
<sequence>MNDDQKTQALLAWRKLLEESEIRMNPEEHYDELLKAADELERTGVISSSEWRGLVKEAGSAFANAIEGLGSGT</sequence>
<dbReference type="AlphaFoldDB" id="A0A5E7G083"/>
<evidence type="ECO:0000313" key="1">
    <source>
        <dbReference type="EMBL" id="VVO44965.1"/>
    </source>
</evidence>
<dbReference type="OrthoDB" id="7004103at2"/>
<dbReference type="RefSeq" id="WP_150807623.1">
    <property type="nucleotide sequence ID" value="NZ_CABVHY010000064.1"/>
</dbReference>
<organism evidence="1 2">
    <name type="scientific">Pseudomonas fluorescens</name>
    <dbReference type="NCBI Taxonomy" id="294"/>
    <lineage>
        <taxon>Bacteria</taxon>
        <taxon>Pseudomonadati</taxon>
        <taxon>Pseudomonadota</taxon>
        <taxon>Gammaproteobacteria</taxon>
        <taxon>Pseudomonadales</taxon>
        <taxon>Pseudomonadaceae</taxon>
        <taxon>Pseudomonas</taxon>
    </lineage>
</organism>
<accession>A0A5E7G083</accession>
<dbReference type="EMBL" id="CABVHY010000064">
    <property type="protein sequence ID" value="VVO44965.1"/>
    <property type="molecule type" value="Genomic_DNA"/>
</dbReference>
<reference evidence="1 2" key="1">
    <citation type="submission" date="2019-09" db="EMBL/GenBank/DDBJ databases">
        <authorList>
            <person name="Chandra G."/>
            <person name="Truman W A."/>
        </authorList>
    </citation>
    <scope>NUCLEOTIDE SEQUENCE [LARGE SCALE GENOMIC DNA]</scope>
    <source>
        <strain evidence="1">PS723</strain>
    </source>
</reference>
<name>A0A5E7G083_PSEFL</name>